<sequence length="1269" mass="136057">LGVITGNDDGSYAPTDTISRAEMSTIICRVLNGGKDPVLGEFITNSYTDTSSHWAKNYIEYCTTLGIVAGKGDGTFDPEGDVTVAEAAKMVLVALGYNAGVEGYTGANWQINTDARANPLGLYDGLDYTTTSAALTRDNAAQMLYNALDCRMVTYDYIITGNVQDAITTKPQLNDRDLGTLLWEKFGAVKVEGVVIANEFANLTATNVNGDKDTSGAVVGTHLDADRTRVEVTNEDEQSLFSGRETFVTTTGEVELGKGVYLYVKPASNSTDALKATVIGSVIISDANEIVTDASGDTAEEVADDNNLELTGDTQYVYNYAEMGAAPKANKDGWAGIQKTLVDTDSDGDVDYVLYKEMGLGKVSLYTTAKDGQISVSIHDGYRYLNDDSADVVGFEDVAKDDYVLAAYFGGRLYVQVAETVTGTINAYKQTGSARPYRNTAFTIDETPYDVSRVHTYTGDLYAAVTEVDKTILESDATFYLDLNGYVIAYGEVDESAYKYAFIWGAENGATNLDDDRVRATLEDGSTKVYSLDSNSEIDIVDGNGALHHVAGNDYTIGEEIMRGLVFAYTLTSDGEIKLSLPRGGAVKSADADSHPTFTNGLTNIRFLDGTSYEDAVVENNLKPNSVTPTVDSTYYSNNATTFFYVTYDETDPTVIDKVDVYNGRNAAPTLDGKSGTALLALNARGTVGAAVFTGVDVAESAGDHMFIYNAGFVWSDYGYVDAYFNGDTTAQEDVRVALYLNNEIEHNPTVLDGLYLYRYNNDGYYELTDLHYAYAAGDAPSYYFEGTVLKADKNTSTFTVLDDSSDFRVECKITADSVLVDYASSSSSPVAYTDTNVTEGDKVRIIVNNAKDCEVLTVAVMERPEMGGGFEDTNLNIHFTGTTVTATWTGTNEPSLDNIITRIENEIKAMGYDGVTVTRSYTGTQLVYNFTPYRLIGGVEVPAGNTYEYNTVTGLSKELMIKVNGKDVDVTSNMKVEDAFGGAANVRGYVLDENGDVVATTDLVEAGKEYTDNNIKLTVSGTDYYGLATDKVADEVTGTLTGNWVEIVAGTSYKKISELTYGDLNTDTDYDTEVDPTTADGFYKLTVLAADGTVKSEKWSASSVTLTSTDYETKFAWDGVAGNNVVNLDNGVTLTDDVTYTSGYYLLDGSDSAEASLIAKFPGAKIVWQDGNGTVLPESSTGRTYALPGTFKAVVTFDLAVNAGTTSSDLAVANTIASSTSTGVVVDGSDNSKVNFTKGAIISAGTTVTFTGTVSNAAVTVTLTANNT</sequence>
<dbReference type="PROSITE" id="PS51272">
    <property type="entry name" value="SLH"/>
    <property type="match status" value="2"/>
</dbReference>
<evidence type="ECO:0000256" key="1">
    <source>
        <dbReference type="ARBA" id="ARBA00022737"/>
    </source>
</evidence>
<name>A0A9D2NY06_9FIRM</name>
<proteinExistence type="predicted"/>
<dbReference type="AlphaFoldDB" id="A0A9D2NY06"/>
<accession>A0A9D2NY06</accession>
<feature type="domain" description="SLH" evidence="2">
    <location>
        <begin position="42"/>
        <end position="105"/>
    </location>
</feature>
<evidence type="ECO:0000313" key="4">
    <source>
        <dbReference type="Proteomes" id="UP000823882"/>
    </source>
</evidence>
<dbReference type="InterPro" id="IPR001119">
    <property type="entry name" value="SLH_dom"/>
</dbReference>
<dbReference type="Proteomes" id="UP000823882">
    <property type="component" value="Unassembled WGS sequence"/>
</dbReference>
<evidence type="ECO:0000259" key="2">
    <source>
        <dbReference type="PROSITE" id="PS51272"/>
    </source>
</evidence>
<feature type="domain" description="SLH" evidence="2">
    <location>
        <begin position="1"/>
        <end position="41"/>
    </location>
</feature>
<feature type="non-terminal residue" evidence="3">
    <location>
        <position position="1"/>
    </location>
</feature>
<dbReference type="Pfam" id="PF00395">
    <property type="entry name" value="SLH"/>
    <property type="match status" value="2"/>
</dbReference>
<keyword evidence="1" id="KW-0677">Repeat</keyword>
<reference evidence="3" key="2">
    <citation type="submission" date="2021-04" db="EMBL/GenBank/DDBJ databases">
        <authorList>
            <person name="Gilroy R."/>
        </authorList>
    </citation>
    <scope>NUCLEOTIDE SEQUENCE</scope>
    <source>
        <strain evidence="3">CHK186-1790</strain>
    </source>
</reference>
<gene>
    <name evidence="3" type="ORF">H9701_03100</name>
</gene>
<comment type="caution">
    <text evidence="3">The sequence shown here is derived from an EMBL/GenBank/DDBJ whole genome shotgun (WGS) entry which is preliminary data.</text>
</comment>
<protein>
    <submittedName>
        <fullName evidence="3">S-layer homology domain-containing protein</fullName>
    </submittedName>
</protein>
<reference evidence="3" key="1">
    <citation type="journal article" date="2021" name="PeerJ">
        <title>Extensive microbial diversity within the chicken gut microbiome revealed by metagenomics and culture.</title>
        <authorList>
            <person name="Gilroy R."/>
            <person name="Ravi A."/>
            <person name="Getino M."/>
            <person name="Pursley I."/>
            <person name="Horton D.L."/>
            <person name="Alikhan N.F."/>
            <person name="Baker D."/>
            <person name="Gharbi K."/>
            <person name="Hall N."/>
            <person name="Watson M."/>
            <person name="Adriaenssens E.M."/>
            <person name="Foster-Nyarko E."/>
            <person name="Jarju S."/>
            <person name="Secka A."/>
            <person name="Antonio M."/>
            <person name="Oren A."/>
            <person name="Chaudhuri R.R."/>
            <person name="La Ragione R."/>
            <person name="Hildebrand F."/>
            <person name="Pallen M.J."/>
        </authorList>
    </citation>
    <scope>NUCLEOTIDE SEQUENCE</scope>
    <source>
        <strain evidence="3">CHK186-1790</strain>
    </source>
</reference>
<dbReference type="EMBL" id="DWWJ01000062">
    <property type="protein sequence ID" value="HJC40525.1"/>
    <property type="molecule type" value="Genomic_DNA"/>
</dbReference>
<evidence type="ECO:0000313" key="3">
    <source>
        <dbReference type="EMBL" id="HJC40525.1"/>
    </source>
</evidence>
<organism evidence="3 4">
    <name type="scientific">Candidatus Intestinimonas pullistercoris</name>
    <dbReference type="NCBI Taxonomy" id="2838623"/>
    <lineage>
        <taxon>Bacteria</taxon>
        <taxon>Bacillati</taxon>
        <taxon>Bacillota</taxon>
        <taxon>Clostridia</taxon>
        <taxon>Eubacteriales</taxon>
        <taxon>Intestinimonas</taxon>
    </lineage>
</organism>